<feature type="domain" description="HTH myb-type" evidence="4">
    <location>
        <begin position="116"/>
        <end position="166"/>
    </location>
</feature>
<dbReference type="Proteomes" id="UP000001542">
    <property type="component" value="Unassembled WGS sequence"/>
</dbReference>
<dbReference type="VEuPathDB" id="TrichDB:TVAGG3_0773770"/>
<feature type="domain" description="Myb-like" evidence="3">
    <location>
        <begin position="112"/>
        <end position="162"/>
    </location>
</feature>
<dbReference type="InterPro" id="IPR050560">
    <property type="entry name" value="MYB_TF"/>
</dbReference>
<reference evidence="5" key="1">
    <citation type="submission" date="2006-10" db="EMBL/GenBank/DDBJ databases">
        <authorList>
            <person name="Amadeo P."/>
            <person name="Zhao Q."/>
            <person name="Wortman J."/>
            <person name="Fraser-Liggett C."/>
            <person name="Carlton J."/>
        </authorList>
    </citation>
    <scope>NUCLEOTIDE SEQUENCE</scope>
    <source>
        <strain evidence="5">G3</strain>
    </source>
</reference>
<dbReference type="SMR" id="A2EAX5"/>
<dbReference type="Pfam" id="PF00249">
    <property type="entry name" value="Myb_DNA-binding"/>
    <property type="match status" value="2"/>
</dbReference>
<dbReference type="OrthoDB" id="2143914at2759"/>
<dbReference type="GO" id="GO:0006355">
    <property type="term" value="P:regulation of DNA-templated transcription"/>
    <property type="evidence" value="ECO:0000318"/>
    <property type="project" value="GO_Central"/>
</dbReference>
<feature type="domain" description="HTH myb-type" evidence="4">
    <location>
        <begin position="65"/>
        <end position="115"/>
    </location>
</feature>
<dbReference type="RefSeq" id="XP_001322443.1">
    <property type="nucleotide sequence ID" value="XM_001322408.1"/>
</dbReference>
<dbReference type="InterPro" id="IPR001005">
    <property type="entry name" value="SANT/Myb"/>
</dbReference>
<dbReference type="SMART" id="SM00717">
    <property type="entry name" value="SANT"/>
    <property type="match status" value="2"/>
</dbReference>
<dbReference type="CDD" id="cd00167">
    <property type="entry name" value="SANT"/>
    <property type="match status" value="2"/>
</dbReference>
<dbReference type="GO" id="GO:0000981">
    <property type="term" value="F:DNA-binding transcription factor activity, RNA polymerase II-specific"/>
    <property type="evidence" value="ECO:0000318"/>
    <property type="project" value="GO_Central"/>
</dbReference>
<dbReference type="eggNOG" id="KOG0048">
    <property type="taxonomic scope" value="Eukaryota"/>
</dbReference>
<dbReference type="InParanoid" id="A2EAX5"/>
<feature type="domain" description="Myb-like" evidence="3">
    <location>
        <begin position="65"/>
        <end position="111"/>
    </location>
</feature>
<dbReference type="SUPFAM" id="SSF46689">
    <property type="entry name" value="Homeodomain-like"/>
    <property type="match status" value="1"/>
</dbReference>
<evidence type="ECO:0000313" key="6">
    <source>
        <dbReference type="Proteomes" id="UP000001542"/>
    </source>
</evidence>
<dbReference type="Gene3D" id="1.10.10.60">
    <property type="entry name" value="Homeodomain-like"/>
    <property type="match status" value="2"/>
</dbReference>
<evidence type="ECO:0000259" key="3">
    <source>
        <dbReference type="PROSITE" id="PS50090"/>
    </source>
</evidence>
<dbReference type="GO" id="GO:0005634">
    <property type="term" value="C:nucleus"/>
    <property type="evidence" value="ECO:0000318"/>
    <property type="project" value="GO_Central"/>
</dbReference>
<dbReference type="InterPro" id="IPR009057">
    <property type="entry name" value="Homeodomain-like_sf"/>
</dbReference>
<accession>A2EAX5</accession>
<dbReference type="PANTHER" id="PTHR45614:SF241">
    <property type="entry name" value="MYB-LIKE DNA-BINDING PROTEIN"/>
    <property type="match status" value="1"/>
</dbReference>
<proteinExistence type="predicted"/>
<dbReference type="GO" id="GO:0000978">
    <property type="term" value="F:RNA polymerase II cis-regulatory region sequence-specific DNA binding"/>
    <property type="evidence" value="ECO:0000318"/>
    <property type="project" value="GO_Central"/>
</dbReference>
<protein>
    <submittedName>
        <fullName evidence="5">Myb-like DNA-binding domain containing protein</fullName>
    </submittedName>
</protein>
<keyword evidence="6" id="KW-1185">Reference proteome</keyword>
<dbReference type="VEuPathDB" id="TrichDB:TVAG_118720"/>
<dbReference type="FunFam" id="1.10.10.60:FF:000010">
    <property type="entry name" value="Transcriptional activator Myb isoform A"/>
    <property type="match status" value="1"/>
</dbReference>
<organism evidence="5 6">
    <name type="scientific">Trichomonas vaginalis (strain ATCC PRA-98 / G3)</name>
    <dbReference type="NCBI Taxonomy" id="412133"/>
    <lineage>
        <taxon>Eukaryota</taxon>
        <taxon>Metamonada</taxon>
        <taxon>Parabasalia</taxon>
        <taxon>Trichomonadida</taxon>
        <taxon>Trichomonadidae</taxon>
        <taxon>Trichomonas</taxon>
    </lineage>
</organism>
<gene>
    <name evidence="5" type="ORF">TVAG_118720</name>
</gene>
<sequence length="191" mass="22077">MTDDPSMGLDLSMMNGMGMGQQQMSTDYLNFQNTNQQYSPEILSLIYRNQTQNTQSSKVPQYCTRGSWSQQEDEQLISAVHQLGPKKWTDIARFVPTRTSKQCRERWHHCLDPQIRHEPFEPWEDQLILEKQREIGNKWSIIAQQLPGRSPASVKNRWYSSLKTNTNHIATFTGGIMLDTGINKNSDVLDE</sequence>
<evidence type="ECO:0000256" key="1">
    <source>
        <dbReference type="ARBA" id="ARBA00022737"/>
    </source>
</evidence>
<reference evidence="5" key="2">
    <citation type="journal article" date="2007" name="Science">
        <title>Draft genome sequence of the sexually transmitted pathogen Trichomonas vaginalis.</title>
        <authorList>
            <person name="Carlton J.M."/>
            <person name="Hirt R.P."/>
            <person name="Silva J.C."/>
            <person name="Delcher A.L."/>
            <person name="Schatz M."/>
            <person name="Zhao Q."/>
            <person name="Wortman J.R."/>
            <person name="Bidwell S.L."/>
            <person name="Alsmark U.C.M."/>
            <person name="Besteiro S."/>
            <person name="Sicheritz-Ponten T."/>
            <person name="Noel C.J."/>
            <person name="Dacks J.B."/>
            <person name="Foster P.G."/>
            <person name="Simillion C."/>
            <person name="Van de Peer Y."/>
            <person name="Miranda-Saavedra D."/>
            <person name="Barton G.J."/>
            <person name="Westrop G.D."/>
            <person name="Mueller S."/>
            <person name="Dessi D."/>
            <person name="Fiori P.L."/>
            <person name="Ren Q."/>
            <person name="Paulsen I."/>
            <person name="Zhang H."/>
            <person name="Bastida-Corcuera F.D."/>
            <person name="Simoes-Barbosa A."/>
            <person name="Brown M.T."/>
            <person name="Hayes R.D."/>
            <person name="Mukherjee M."/>
            <person name="Okumura C.Y."/>
            <person name="Schneider R."/>
            <person name="Smith A.J."/>
            <person name="Vanacova S."/>
            <person name="Villalvazo M."/>
            <person name="Haas B.J."/>
            <person name="Pertea M."/>
            <person name="Feldblyum T.V."/>
            <person name="Utterback T.R."/>
            <person name="Shu C.L."/>
            <person name="Osoegawa K."/>
            <person name="de Jong P.J."/>
            <person name="Hrdy I."/>
            <person name="Horvathova L."/>
            <person name="Zubacova Z."/>
            <person name="Dolezal P."/>
            <person name="Malik S.B."/>
            <person name="Logsdon J.M. Jr."/>
            <person name="Henze K."/>
            <person name="Gupta A."/>
            <person name="Wang C.C."/>
            <person name="Dunne R.L."/>
            <person name="Upcroft J.A."/>
            <person name="Upcroft P."/>
            <person name="White O."/>
            <person name="Salzberg S.L."/>
            <person name="Tang P."/>
            <person name="Chiu C.-H."/>
            <person name="Lee Y.-S."/>
            <person name="Embley T.M."/>
            <person name="Coombs G.H."/>
            <person name="Mottram J.C."/>
            <person name="Tachezy J."/>
            <person name="Fraser-Liggett C.M."/>
            <person name="Johnson P.J."/>
        </authorList>
    </citation>
    <scope>NUCLEOTIDE SEQUENCE [LARGE SCALE GENOMIC DNA]</scope>
    <source>
        <strain evidence="5">G3</strain>
    </source>
</reference>
<dbReference type="KEGG" id="tva:4768153"/>
<dbReference type="EMBL" id="DS113342">
    <property type="protein sequence ID" value="EAY10220.1"/>
    <property type="molecule type" value="Genomic_DNA"/>
</dbReference>
<dbReference type="PROSITE" id="PS51294">
    <property type="entry name" value="HTH_MYB"/>
    <property type="match status" value="2"/>
</dbReference>
<dbReference type="InterPro" id="IPR017930">
    <property type="entry name" value="Myb_dom"/>
</dbReference>
<evidence type="ECO:0000256" key="2">
    <source>
        <dbReference type="ARBA" id="ARBA00023125"/>
    </source>
</evidence>
<dbReference type="STRING" id="5722.A2EAX5"/>
<dbReference type="PROSITE" id="PS50090">
    <property type="entry name" value="MYB_LIKE"/>
    <property type="match status" value="2"/>
</dbReference>
<name>A2EAX5_TRIV3</name>
<evidence type="ECO:0000259" key="4">
    <source>
        <dbReference type="PROSITE" id="PS51294"/>
    </source>
</evidence>
<evidence type="ECO:0000313" key="5">
    <source>
        <dbReference type="EMBL" id="EAY10220.1"/>
    </source>
</evidence>
<keyword evidence="2 5" id="KW-0238">DNA-binding</keyword>
<keyword evidence="1" id="KW-0677">Repeat</keyword>
<dbReference type="PANTHER" id="PTHR45614">
    <property type="entry name" value="MYB PROTEIN-RELATED"/>
    <property type="match status" value="1"/>
</dbReference>
<dbReference type="AlphaFoldDB" id="A2EAX5"/>